<reference evidence="2 3" key="1">
    <citation type="submission" date="2018-05" db="EMBL/GenBank/DDBJ databases">
        <title>Animal gut microbial communities from fecal samples from Wisconsin, USA.</title>
        <authorList>
            <person name="Neumann A."/>
        </authorList>
    </citation>
    <scope>NUCLEOTIDE SEQUENCE [LARGE SCALE GENOMIC DNA]</scope>
    <source>
        <strain evidence="2 3">UWS4</strain>
    </source>
</reference>
<dbReference type="Proteomes" id="UP000245523">
    <property type="component" value="Unassembled WGS sequence"/>
</dbReference>
<name>A0ABX5LJ26_9BACT</name>
<organism evidence="2 3">
    <name type="scientific">Hallerella porci</name>
    <dbReference type="NCBI Taxonomy" id="1945871"/>
    <lineage>
        <taxon>Bacteria</taxon>
        <taxon>Pseudomonadati</taxon>
        <taxon>Fibrobacterota</taxon>
        <taxon>Fibrobacteria</taxon>
        <taxon>Fibrobacterales</taxon>
        <taxon>Fibrobacteraceae</taxon>
        <taxon>Hallerella</taxon>
    </lineage>
</organism>
<dbReference type="InterPro" id="IPR014976">
    <property type="entry name" value="AbpA_HamA_C"/>
</dbReference>
<dbReference type="EMBL" id="QGHD01000027">
    <property type="protein sequence ID" value="PWK93493.1"/>
    <property type="molecule type" value="Genomic_DNA"/>
</dbReference>
<keyword evidence="3" id="KW-1185">Reference proteome</keyword>
<evidence type="ECO:0000313" key="2">
    <source>
        <dbReference type="EMBL" id="PWK93493.1"/>
    </source>
</evidence>
<proteinExistence type="predicted"/>
<comment type="caution">
    <text evidence="2">The sequence shown here is derived from an EMBL/GenBank/DDBJ whole genome shotgun (WGS) entry which is preliminary data.</text>
</comment>
<evidence type="ECO:0000313" key="3">
    <source>
        <dbReference type="Proteomes" id="UP000245523"/>
    </source>
</evidence>
<gene>
    <name evidence="2" type="ORF">B0H50_1278</name>
</gene>
<sequence>MSVPFEIIINKVPFSTICTVASLSPIDNKSVLGLVNDFEDGKWRYEKFQNYIWDNLQETALSLRERQALYGNPMSLLKKASQKLKLVENAGEEKGGEIAEALLYGVMKDYYGAISAVPKIYYKQNSQDPAKGADSVHVVIESEDSFSLWHGEAKFYNNIEDARLYKIVESVHDICETANIKKENSIITDVRDLDLIEMNESLRTKIKSLLDDDISIDKIKPILHIPIMLLYECPLTETQNEWSPEYVDNVIAFQKDRANSYFKKQINKCKDVSKYSEIKFHLVLFPVPKKEKILEDFRKHAEFLRG</sequence>
<dbReference type="Pfam" id="PF08878">
    <property type="entry name" value="HamA"/>
    <property type="match status" value="1"/>
</dbReference>
<protein>
    <submittedName>
        <fullName evidence="2">Uncharacterized protein DUF1837</fullName>
    </submittedName>
</protein>
<accession>A0ABX5LJ26</accession>
<feature type="domain" description="Anti-bacteriophage protein A/HamA C-terminal" evidence="1">
    <location>
        <begin position="18"/>
        <end position="300"/>
    </location>
</feature>
<dbReference type="RefSeq" id="WP_109587705.1">
    <property type="nucleotide sequence ID" value="NZ_QGHD01000027.1"/>
</dbReference>
<evidence type="ECO:0000259" key="1">
    <source>
        <dbReference type="Pfam" id="PF08878"/>
    </source>
</evidence>